<evidence type="ECO:0000256" key="3">
    <source>
        <dbReference type="PROSITE-ProRule" id="PRU00464"/>
    </source>
</evidence>
<dbReference type="CDD" id="cd01276">
    <property type="entry name" value="PKCI_related"/>
    <property type="match status" value="1"/>
</dbReference>
<feature type="domain" description="HIT" evidence="6">
    <location>
        <begin position="339"/>
        <end position="447"/>
    </location>
</feature>
<dbReference type="Pfam" id="PF01230">
    <property type="entry name" value="HIT"/>
    <property type="match status" value="1"/>
</dbReference>
<protein>
    <submittedName>
        <fullName evidence="7">Histidine triad nucleotide-binding protein 2, mitochondrial</fullName>
    </submittedName>
</protein>
<dbReference type="STRING" id="268474.A0A0V1MNW3"/>
<dbReference type="InterPro" id="IPR001310">
    <property type="entry name" value="Histidine_triad_HIT"/>
</dbReference>
<organism evidence="7 8">
    <name type="scientific">Trichinella papuae</name>
    <dbReference type="NCBI Taxonomy" id="268474"/>
    <lineage>
        <taxon>Eukaryota</taxon>
        <taxon>Metazoa</taxon>
        <taxon>Ecdysozoa</taxon>
        <taxon>Nematoda</taxon>
        <taxon>Enoplea</taxon>
        <taxon>Dorylaimia</taxon>
        <taxon>Trichinellida</taxon>
        <taxon>Trichinellidae</taxon>
        <taxon>Trichinella</taxon>
    </lineage>
</organism>
<dbReference type="PROSITE" id="PS00892">
    <property type="entry name" value="HIT_1"/>
    <property type="match status" value="1"/>
</dbReference>
<feature type="active site" description="Tele-AMP-histidine intermediate" evidence="1">
    <location>
        <position position="433"/>
    </location>
</feature>
<dbReference type="PROSITE" id="PS51084">
    <property type="entry name" value="HIT_2"/>
    <property type="match status" value="1"/>
</dbReference>
<dbReference type="FunFam" id="3.30.428.10:FF:000005">
    <property type="entry name" value="Histidine triad nucleotide-binding protein 1"/>
    <property type="match status" value="1"/>
</dbReference>
<proteinExistence type="predicted"/>
<feature type="region of interest" description="Disordered" evidence="4">
    <location>
        <begin position="36"/>
        <end position="194"/>
    </location>
</feature>
<feature type="region of interest" description="Disordered" evidence="4">
    <location>
        <begin position="216"/>
        <end position="241"/>
    </location>
</feature>
<gene>
    <name evidence="7" type="primary">HINT2</name>
    <name evidence="7" type="ORF">T10_11345</name>
</gene>
<keyword evidence="5" id="KW-0472">Membrane</keyword>
<accession>A0A0V1MNW3</accession>
<evidence type="ECO:0000259" key="6">
    <source>
        <dbReference type="PROSITE" id="PS51084"/>
    </source>
</evidence>
<reference evidence="7 8" key="1">
    <citation type="submission" date="2015-01" db="EMBL/GenBank/DDBJ databases">
        <title>Evolution of Trichinella species and genotypes.</title>
        <authorList>
            <person name="Korhonen P.K."/>
            <person name="Edoardo P."/>
            <person name="Giuseppe L.R."/>
            <person name="Gasser R.B."/>
        </authorList>
    </citation>
    <scope>NUCLEOTIDE SEQUENCE [LARGE SCALE GENOMIC DNA]</scope>
    <source>
        <strain evidence="7">ISS1980</strain>
    </source>
</reference>
<dbReference type="EMBL" id="JYDO01000066">
    <property type="protein sequence ID" value="KRZ73263.1"/>
    <property type="molecule type" value="Genomic_DNA"/>
</dbReference>
<sequence length="447" mass="50017">LMEPLYVILESIHIYIPALVAIVCIVVIFYFGVASSPSTSQPPQEYLQEMRSGKAEKTKVKSPSKSANSKLNKSSKPTKQSSLSKASSTTSNSQKAKGDVPTATGSGQPRSKASRAREVREERANSDDVEMNEDLTNGWVTVTPRRGKQQNEIDSAKKNKKGQKKKDKRNNSKAGDEDEVSNGRIGGSQSVKRPAIKEQKYGKLLNSNVAAELSLHSEEEIPSVKPEKKNSKKSNKAKRQGKLMFSRRRWWLMSLQMPLWSRKFQIQNSKFQIRRNVASPDGSSDSFALAFDCLCSAEPRFQFALRFVLKLIPSKSFRQLKLMSEETKAEQATADGPTIFDKIIDKSIPAKIIYEDSEVMAFHDVNPQAPVHFLVIPKKRLNQLSDATEEHQAMLGKLLLTAKNCANMMLLENGYRVVINNGREGCQSVYHLHLHVLGGRKMKWPPG</sequence>
<dbReference type="InterPro" id="IPR011146">
    <property type="entry name" value="HIT-like"/>
</dbReference>
<feature type="non-terminal residue" evidence="7">
    <location>
        <position position="1"/>
    </location>
</feature>
<dbReference type="InterPro" id="IPR019808">
    <property type="entry name" value="Histidine_triad_CS"/>
</dbReference>
<keyword evidence="5" id="KW-0812">Transmembrane</keyword>
<evidence type="ECO:0000256" key="4">
    <source>
        <dbReference type="SAM" id="MobiDB-lite"/>
    </source>
</evidence>
<evidence type="ECO:0000256" key="1">
    <source>
        <dbReference type="PIRSR" id="PIRSR601310-1"/>
    </source>
</evidence>
<dbReference type="GO" id="GO:0003824">
    <property type="term" value="F:catalytic activity"/>
    <property type="evidence" value="ECO:0007669"/>
    <property type="project" value="InterPro"/>
</dbReference>
<evidence type="ECO:0000313" key="7">
    <source>
        <dbReference type="EMBL" id="KRZ73263.1"/>
    </source>
</evidence>
<comment type="caution">
    <text evidence="7">The sequence shown here is derived from an EMBL/GenBank/DDBJ whole genome shotgun (WGS) entry which is preliminary data.</text>
</comment>
<dbReference type="PANTHER" id="PTHR23089">
    <property type="entry name" value="HISTIDINE TRIAD HIT PROTEIN"/>
    <property type="match status" value="1"/>
</dbReference>
<evidence type="ECO:0000313" key="8">
    <source>
        <dbReference type="Proteomes" id="UP000054843"/>
    </source>
</evidence>
<feature type="compositionally biased region" description="Basic and acidic residues" evidence="4">
    <location>
        <begin position="115"/>
        <end position="126"/>
    </location>
</feature>
<dbReference type="PRINTS" id="PR00332">
    <property type="entry name" value="HISTRIAD"/>
</dbReference>
<name>A0A0V1MNW3_9BILA</name>
<feature type="compositionally biased region" description="Basic residues" evidence="4">
    <location>
        <begin position="158"/>
        <end position="168"/>
    </location>
</feature>
<dbReference type="Proteomes" id="UP000054843">
    <property type="component" value="Unassembled WGS sequence"/>
</dbReference>
<dbReference type="AlphaFoldDB" id="A0A0V1MNW3"/>
<evidence type="ECO:0000256" key="5">
    <source>
        <dbReference type="SAM" id="Phobius"/>
    </source>
</evidence>
<evidence type="ECO:0000256" key="2">
    <source>
        <dbReference type="PIRSR" id="PIRSR601310-3"/>
    </source>
</evidence>
<keyword evidence="5" id="KW-1133">Transmembrane helix</keyword>
<feature type="short sequence motif" description="Histidine triad motif" evidence="2 3">
    <location>
        <begin position="431"/>
        <end position="435"/>
    </location>
</feature>
<dbReference type="Gene3D" id="3.30.428.10">
    <property type="entry name" value="HIT-like"/>
    <property type="match status" value="1"/>
</dbReference>
<feature type="compositionally biased region" description="Low complexity" evidence="4">
    <location>
        <begin position="61"/>
        <end position="95"/>
    </location>
</feature>
<keyword evidence="8" id="KW-1185">Reference proteome</keyword>
<dbReference type="OrthoDB" id="672793at2759"/>
<dbReference type="InterPro" id="IPR036265">
    <property type="entry name" value="HIT-like_sf"/>
</dbReference>
<feature type="compositionally biased region" description="Basic residues" evidence="4">
    <location>
        <begin position="230"/>
        <end position="241"/>
    </location>
</feature>
<feature type="transmembrane region" description="Helical" evidence="5">
    <location>
        <begin position="12"/>
        <end position="33"/>
    </location>
</feature>
<dbReference type="SUPFAM" id="SSF54197">
    <property type="entry name" value="HIT-like"/>
    <property type="match status" value="1"/>
</dbReference>